<keyword evidence="3" id="KW-0548">Nucleotidyltransferase</keyword>
<sequence>MQSLSGKLASLNHFLSKSAERSLPFLDTLKKCTNKKGFRWTHAAKAVFFEMKKLVSDLPTLTTPKKGETLMFLAAADESVSAVLLTKIDGRKMPIHYVSRSLQGAETNYDLMEKLTLALVHAARRLRRYFQAHPIKVVASTLRVEDIPESSNAMGNLIHGLKAWRLYTDEASNSRGFGAGLILISPHDVEYSYALRLNFSNSNNDDEYEALLDGLRIATEMQLKDIHAFVNSKLVASKVVAKAMNMGYYWPSMHIDVRELIRACDDCQAHASVPRLPKADMILITSAWPFMK</sequence>
<evidence type="ECO:0000313" key="3">
    <source>
        <dbReference type="EMBL" id="GFB28718.1"/>
    </source>
</evidence>
<organism evidence="3">
    <name type="scientific">Tanacetum cinerariifolium</name>
    <name type="common">Dalmatian daisy</name>
    <name type="synonym">Chrysanthemum cinerariifolium</name>
    <dbReference type="NCBI Taxonomy" id="118510"/>
    <lineage>
        <taxon>Eukaryota</taxon>
        <taxon>Viridiplantae</taxon>
        <taxon>Streptophyta</taxon>
        <taxon>Embryophyta</taxon>
        <taxon>Tracheophyta</taxon>
        <taxon>Spermatophyta</taxon>
        <taxon>Magnoliopsida</taxon>
        <taxon>eudicotyledons</taxon>
        <taxon>Gunneridae</taxon>
        <taxon>Pentapetalae</taxon>
        <taxon>asterids</taxon>
        <taxon>campanulids</taxon>
        <taxon>Asterales</taxon>
        <taxon>Asteraceae</taxon>
        <taxon>Asteroideae</taxon>
        <taxon>Anthemideae</taxon>
        <taxon>Anthemidinae</taxon>
        <taxon>Tanacetum</taxon>
    </lineage>
</organism>
<dbReference type="InterPro" id="IPR036397">
    <property type="entry name" value="RNaseH_sf"/>
</dbReference>
<keyword evidence="3" id="KW-0808">Transferase</keyword>
<dbReference type="Gene3D" id="3.30.420.10">
    <property type="entry name" value="Ribonuclease H-like superfamily/Ribonuclease H"/>
    <property type="match status" value="1"/>
</dbReference>
<dbReference type="Pfam" id="PF17921">
    <property type="entry name" value="Integrase_H2C2"/>
    <property type="match status" value="1"/>
</dbReference>
<dbReference type="EMBL" id="BKCJ010593590">
    <property type="protein sequence ID" value="GFB28718.1"/>
    <property type="molecule type" value="Genomic_DNA"/>
</dbReference>
<dbReference type="GO" id="GO:0003964">
    <property type="term" value="F:RNA-directed DNA polymerase activity"/>
    <property type="evidence" value="ECO:0007669"/>
    <property type="project" value="UniProtKB-KW"/>
</dbReference>
<protein>
    <submittedName>
        <fullName evidence="3">Reverse transcriptase domain-containing protein</fullName>
    </submittedName>
</protein>
<dbReference type="PANTHER" id="PTHR48475:SF2">
    <property type="entry name" value="RIBONUCLEASE H"/>
    <property type="match status" value="1"/>
</dbReference>
<dbReference type="GO" id="GO:0003676">
    <property type="term" value="F:nucleic acid binding"/>
    <property type="evidence" value="ECO:0007669"/>
    <property type="project" value="InterPro"/>
</dbReference>
<name>A0A699L6P1_TANCI</name>
<feature type="domain" description="Integrase zinc-binding" evidence="2">
    <location>
        <begin position="245"/>
        <end position="270"/>
    </location>
</feature>
<dbReference type="SUPFAM" id="SSF56672">
    <property type="entry name" value="DNA/RNA polymerases"/>
    <property type="match status" value="1"/>
</dbReference>
<dbReference type="InterPro" id="IPR041588">
    <property type="entry name" value="Integrase_H2C2"/>
</dbReference>
<dbReference type="InterPro" id="IPR043502">
    <property type="entry name" value="DNA/RNA_pol_sf"/>
</dbReference>
<proteinExistence type="predicted"/>
<comment type="caution">
    <text evidence="3">The sequence shown here is derived from an EMBL/GenBank/DDBJ whole genome shotgun (WGS) entry which is preliminary data.</text>
</comment>
<dbReference type="GO" id="GO:0004523">
    <property type="term" value="F:RNA-DNA hybrid ribonuclease activity"/>
    <property type="evidence" value="ECO:0007669"/>
    <property type="project" value="InterPro"/>
</dbReference>
<evidence type="ECO:0000259" key="1">
    <source>
        <dbReference type="Pfam" id="PF17919"/>
    </source>
</evidence>
<dbReference type="AlphaFoldDB" id="A0A699L6P1"/>
<dbReference type="InterPro" id="IPR012337">
    <property type="entry name" value="RNaseH-like_sf"/>
</dbReference>
<dbReference type="PANTHER" id="PTHR48475">
    <property type="entry name" value="RIBONUCLEASE H"/>
    <property type="match status" value="1"/>
</dbReference>
<dbReference type="InterPro" id="IPR041577">
    <property type="entry name" value="RT_RNaseH_2"/>
</dbReference>
<dbReference type="Pfam" id="PF17919">
    <property type="entry name" value="RT_RNaseH_2"/>
    <property type="match status" value="1"/>
</dbReference>
<reference evidence="3" key="1">
    <citation type="journal article" date="2019" name="Sci. Rep.">
        <title>Draft genome of Tanacetum cinerariifolium, the natural source of mosquito coil.</title>
        <authorList>
            <person name="Yamashiro T."/>
            <person name="Shiraishi A."/>
            <person name="Satake H."/>
            <person name="Nakayama K."/>
        </authorList>
    </citation>
    <scope>NUCLEOTIDE SEQUENCE</scope>
</reference>
<gene>
    <name evidence="3" type="ORF">Tci_700689</name>
</gene>
<feature type="domain" description="Reverse transcriptase/retrotransposon-derived protein RNase H-like" evidence="1">
    <location>
        <begin position="40"/>
        <end position="137"/>
    </location>
</feature>
<keyword evidence="3" id="KW-0695">RNA-directed DNA polymerase</keyword>
<evidence type="ECO:0000259" key="2">
    <source>
        <dbReference type="Pfam" id="PF17921"/>
    </source>
</evidence>
<accession>A0A699L6P1</accession>
<dbReference type="SUPFAM" id="SSF53098">
    <property type="entry name" value="Ribonuclease H-like"/>
    <property type="match status" value="1"/>
</dbReference>